<gene>
    <name evidence="15" type="ORF">JRO89_XS11G0024000</name>
</gene>
<evidence type="ECO:0000259" key="12">
    <source>
        <dbReference type="Pfam" id="PF00133"/>
    </source>
</evidence>
<dbReference type="NCBIfam" id="TIGR00422">
    <property type="entry name" value="valS"/>
    <property type="match status" value="1"/>
</dbReference>
<keyword evidence="3 10" id="KW-0436">Ligase</keyword>
<evidence type="ECO:0000256" key="3">
    <source>
        <dbReference type="ARBA" id="ARBA00022598"/>
    </source>
</evidence>
<feature type="domain" description="Methionyl/Valyl/Leucyl/Isoleucyl-tRNA synthetase anticodon-binding" evidence="13">
    <location>
        <begin position="747"/>
        <end position="788"/>
    </location>
</feature>
<sequence length="1070" mass="122556">MILSISSPTLLSSYRLNPLLFSRKRHRFTPIKPRFFAVAASEKDVLPKSFDFSSEERIYNWWESQGYFKPNFERGTDPFVISMPPPNVTGSLHMGHAMFVTLEDIMVRYHRMKGRPTLWLPGTDHAGIATQVLNFFAEANMLSPFHFTQLVVERMLASEGIKRVELSRDEFTKRVWEWKEKYGGTITNQIKRLGASCDWTRERFTLDEQLSRAVIEAFVRLHEKGLIYQGSYMVNWSPSLQTAVSDLEVEYSEEAGTLYYIKYRVAGGSRFREEDWPKCGAIFCSCAFAELSDFLTVATTRPETLFGDVAIAVNPQDDRYSKYIGMMAIVPMTYGRHVPIISDRYVDKEFGTGVLKISPGHDHNDYLLARKLGLPILNVMNKDGTLNEVAGLYCGLDRFEARKKLWSELEETGLGVKKESHTLRVPRSQRGGEVIEPLVSKQWFVTMEPLAEKALHAVEKGELTIMPERFEKIYNHWLSNIKDWCISRQLWWGHRIPVWYIVGKDCEEEYIVAKSAEEAHEKAKKKYGRDVEIYQDPDVLDTWFSRSIIALWPFSTLGWPDVSTDDFKKFYPTTMLETGIQGHSMSRIAFPAVHGIEMRHDILFFWVARMVMMGIEFTGTVPFSYVYLHGLIRDAQGRKMSKTLGNVIDPIDTIKDFGTDALRFTLALGTAGQAMCCSNISTGPKDLNLSTERLTSNKAFTNKLWNAGKYILQNLPSQTDTSSWETILAYKFDKEEFLLASPLPECWVVSKLHVLIDTVTASYDRFFFGDVGRETYDFFWSDFADWRSKGNRVLLAWLDSLNRSKLELNKSRLDSSGLGLSRSRLRHGHRYIEASKSRLYHSEHDSHTLRAQAVLLYIFENILKLLHPFMPFVTEELWQALPKRKEALIVSSWPQTSLPRHLNSIKRFENLQALTRAIRNARAEYSVEPAKRISASVVANEEVLQYISKEKEVLALLSRLDLQNVHFTGSPPGDANTSVHLVASEGLEAYLPLADMVDISAEVERLSKRLSKMQSEYDGFVARLNSPKFVEKAPEDIVRGVREKAAEAEEKIKLTKNRLDFLRSTVLVAK</sequence>
<evidence type="ECO:0000256" key="4">
    <source>
        <dbReference type="ARBA" id="ARBA00022741"/>
    </source>
</evidence>
<keyword evidence="6 10" id="KW-0648">Protein biosynthesis</keyword>
<dbReference type="Gene3D" id="3.90.740.10">
    <property type="entry name" value="Valyl/Leucyl/Isoleucyl-tRNA synthetase, editing domain"/>
    <property type="match status" value="2"/>
</dbReference>
<feature type="domain" description="Valyl-tRNA synthetase tRNA-binding arm" evidence="14">
    <location>
        <begin position="998"/>
        <end position="1062"/>
    </location>
</feature>
<evidence type="ECO:0000259" key="13">
    <source>
        <dbReference type="Pfam" id="PF08264"/>
    </source>
</evidence>
<dbReference type="Gene3D" id="1.10.287.380">
    <property type="entry name" value="Valyl-tRNA synthetase, C-terminal domain"/>
    <property type="match status" value="1"/>
</dbReference>
<dbReference type="PANTHER" id="PTHR11946:SF93">
    <property type="entry name" value="VALINE--TRNA LIGASE, CHLOROPLASTIC_MITOCHONDRIAL 2"/>
    <property type="match status" value="1"/>
</dbReference>
<organism evidence="15 16">
    <name type="scientific">Xanthoceras sorbifolium</name>
    <dbReference type="NCBI Taxonomy" id="99658"/>
    <lineage>
        <taxon>Eukaryota</taxon>
        <taxon>Viridiplantae</taxon>
        <taxon>Streptophyta</taxon>
        <taxon>Embryophyta</taxon>
        <taxon>Tracheophyta</taxon>
        <taxon>Spermatophyta</taxon>
        <taxon>Magnoliopsida</taxon>
        <taxon>eudicotyledons</taxon>
        <taxon>Gunneridae</taxon>
        <taxon>Pentapetalae</taxon>
        <taxon>rosids</taxon>
        <taxon>malvids</taxon>
        <taxon>Sapindales</taxon>
        <taxon>Sapindaceae</taxon>
        <taxon>Xanthoceroideae</taxon>
        <taxon>Xanthoceras</taxon>
    </lineage>
</organism>
<name>A0ABQ8HED0_9ROSI</name>
<dbReference type="HAMAP" id="MF_02004">
    <property type="entry name" value="Val_tRNA_synth_type1"/>
    <property type="match status" value="1"/>
</dbReference>
<feature type="domain" description="Methionyl/Valyl/Leucyl/Isoleucyl-tRNA synthetase anticodon-binding" evidence="13">
    <location>
        <begin position="830"/>
        <end position="934"/>
    </location>
</feature>
<dbReference type="Gene3D" id="1.10.730.10">
    <property type="entry name" value="Isoleucyl-tRNA Synthetase, Domain 1"/>
    <property type="match status" value="2"/>
</dbReference>
<evidence type="ECO:0000256" key="10">
    <source>
        <dbReference type="RuleBase" id="RU363035"/>
    </source>
</evidence>
<evidence type="ECO:0000256" key="6">
    <source>
        <dbReference type="ARBA" id="ARBA00022917"/>
    </source>
</evidence>
<keyword evidence="4 10" id="KW-0547">Nucleotide-binding</keyword>
<accession>A0ABQ8HED0</accession>
<dbReference type="Pfam" id="PF00133">
    <property type="entry name" value="tRNA-synt_1"/>
    <property type="match status" value="2"/>
</dbReference>
<dbReference type="PANTHER" id="PTHR11946">
    <property type="entry name" value="VALYL-TRNA SYNTHETASES"/>
    <property type="match status" value="1"/>
</dbReference>
<comment type="similarity">
    <text evidence="1 10">Belongs to the class-I aminoacyl-tRNA synthetase family.</text>
</comment>
<dbReference type="InterPro" id="IPR009008">
    <property type="entry name" value="Val/Leu/Ile-tRNA-synth_edit"/>
</dbReference>
<dbReference type="PROSITE" id="PS00178">
    <property type="entry name" value="AA_TRNA_LIGASE_I"/>
    <property type="match status" value="1"/>
</dbReference>
<evidence type="ECO:0000256" key="5">
    <source>
        <dbReference type="ARBA" id="ARBA00022840"/>
    </source>
</evidence>
<comment type="catalytic activity">
    <reaction evidence="9">
        <text>tRNA(Val) + L-valine + ATP = L-valyl-tRNA(Val) + AMP + diphosphate</text>
        <dbReference type="Rhea" id="RHEA:10704"/>
        <dbReference type="Rhea" id="RHEA-COMP:9672"/>
        <dbReference type="Rhea" id="RHEA-COMP:9708"/>
        <dbReference type="ChEBI" id="CHEBI:30616"/>
        <dbReference type="ChEBI" id="CHEBI:33019"/>
        <dbReference type="ChEBI" id="CHEBI:57762"/>
        <dbReference type="ChEBI" id="CHEBI:78442"/>
        <dbReference type="ChEBI" id="CHEBI:78537"/>
        <dbReference type="ChEBI" id="CHEBI:456215"/>
        <dbReference type="EC" id="6.1.1.9"/>
    </reaction>
</comment>
<dbReference type="InterPro" id="IPR001412">
    <property type="entry name" value="aa-tRNA-synth_I_CS"/>
</dbReference>
<dbReference type="EMBL" id="JAFEMO010000011">
    <property type="protein sequence ID" value="KAH7556986.1"/>
    <property type="molecule type" value="Genomic_DNA"/>
</dbReference>
<dbReference type="CDD" id="cd07962">
    <property type="entry name" value="Anticodon_Ia_Val"/>
    <property type="match status" value="1"/>
</dbReference>
<dbReference type="InterPro" id="IPR033705">
    <property type="entry name" value="Anticodon_Ia_Val"/>
</dbReference>
<proteinExistence type="inferred from homology"/>
<protein>
    <recommendedName>
        <fullName evidence="2">valine--tRNA ligase</fullName>
        <ecNumber evidence="2">6.1.1.9</ecNumber>
    </recommendedName>
    <alternativeName>
        <fullName evidence="8">Valyl-tRNA synthetase</fullName>
    </alternativeName>
</protein>
<evidence type="ECO:0000256" key="8">
    <source>
        <dbReference type="ARBA" id="ARBA00029936"/>
    </source>
</evidence>
<dbReference type="InterPro" id="IPR010978">
    <property type="entry name" value="tRNA-bd_arm"/>
</dbReference>
<comment type="caution">
    <text evidence="15">The sequence shown here is derived from an EMBL/GenBank/DDBJ whole genome shotgun (WGS) entry which is preliminary data.</text>
</comment>
<dbReference type="InterPro" id="IPR002300">
    <property type="entry name" value="aa-tRNA-synth_Ia"/>
</dbReference>
<dbReference type="Proteomes" id="UP000827721">
    <property type="component" value="Unassembled WGS sequence"/>
</dbReference>
<dbReference type="NCBIfam" id="NF004349">
    <property type="entry name" value="PRK05729.1"/>
    <property type="match status" value="1"/>
</dbReference>
<reference evidence="15 16" key="1">
    <citation type="submission" date="2021-02" db="EMBL/GenBank/DDBJ databases">
        <title>Plant Genome Project.</title>
        <authorList>
            <person name="Zhang R.-G."/>
        </authorList>
    </citation>
    <scope>NUCLEOTIDE SEQUENCE [LARGE SCALE GENOMIC DNA]</scope>
    <source>
        <tissue evidence="15">Leaves</tissue>
    </source>
</reference>
<dbReference type="InterPro" id="IPR009080">
    <property type="entry name" value="tRNAsynth_Ia_anticodon-bd"/>
</dbReference>
<dbReference type="InterPro" id="IPR019499">
    <property type="entry name" value="Val-tRNA_synth_tRNA-bd"/>
</dbReference>
<evidence type="ECO:0000256" key="7">
    <source>
        <dbReference type="ARBA" id="ARBA00023146"/>
    </source>
</evidence>
<feature type="coiled-coil region" evidence="11">
    <location>
        <begin position="996"/>
        <end position="1065"/>
    </location>
</feature>
<dbReference type="Pfam" id="PF08264">
    <property type="entry name" value="Anticodon_1"/>
    <property type="match status" value="2"/>
</dbReference>
<dbReference type="InterPro" id="IPR002303">
    <property type="entry name" value="Valyl-tRNA_ligase"/>
</dbReference>
<keyword evidence="16" id="KW-1185">Reference proteome</keyword>
<dbReference type="EC" id="6.1.1.9" evidence="2"/>
<evidence type="ECO:0000256" key="9">
    <source>
        <dbReference type="ARBA" id="ARBA00047552"/>
    </source>
</evidence>
<dbReference type="PRINTS" id="PR00986">
    <property type="entry name" value="TRNASYNTHVAL"/>
</dbReference>
<keyword evidence="11" id="KW-0175">Coiled coil</keyword>
<dbReference type="InterPro" id="IPR013155">
    <property type="entry name" value="M/V/L/I-tRNA-synth_anticd-bd"/>
</dbReference>
<evidence type="ECO:0000259" key="14">
    <source>
        <dbReference type="Pfam" id="PF10458"/>
    </source>
</evidence>
<feature type="domain" description="Aminoacyl-tRNA synthetase class Ia" evidence="12">
    <location>
        <begin position="148"/>
        <end position="675"/>
    </location>
</feature>
<feature type="domain" description="Aminoacyl-tRNA synthetase class Ia" evidence="12">
    <location>
        <begin position="58"/>
        <end position="132"/>
    </location>
</feature>
<dbReference type="CDD" id="cd00817">
    <property type="entry name" value="ValRS_core"/>
    <property type="match status" value="1"/>
</dbReference>
<dbReference type="SUPFAM" id="SSF52374">
    <property type="entry name" value="Nucleotidylyl transferase"/>
    <property type="match status" value="1"/>
</dbReference>
<dbReference type="InterPro" id="IPR037118">
    <property type="entry name" value="Val-tRNA_synth_C_sf"/>
</dbReference>
<dbReference type="SUPFAM" id="SSF46589">
    <property type="entry name" value="tRNA-binding arm"/>
    <property type="match status" value="1"/>
</dbReference>
<dbReference type="Pfam" id="PF10458">
    <property type="entry name" value="Val_tRNA-synt_C"/>
    <property type="match status" value="1"/>
</dbReference>
<dbReference type="Gene3D" id="3.40.50.620">
    <property type="entry name" value="HUPs"/>
    <property type="match status" value="2"/>
</dbReference>
<evidence type="ECO:0000256" key="11">
    <source>
        <dbReference type="SAM" id="Coils"/>
    </source>
</evidence>
<keyword evidence="5 10" id="KW-0067">ATP-binding</keyword>
<evidence type="ECO:0000313" key="15">
    <source>
        <dbReference type="EMBL" id="KAH7556986.1"/>
    </source>
</evidence>
<evidence type="ECO:0000256" key="1">
    <source>
        <dbReference type="ARBA" id="ARBA00005594"/>
    </source>
</evidence>
<dbReference type="SUPFAM" id="SSF50677">
    <property type="entry name" value="ValRS/IleRS/LeuRS editing domain"/>
    <property type="match status" value="1"/>
</dbReference>
<dbReference type="SUPFAM" id="SSF47323">
    <property type="entry name" value="Anticodon-binding domain of a subclass of class I aminoacyl-tRNA synthetases"/>
    <property type="match status" value="2"/>
</dbReference>
<dbReference type="InterPro" id="IPR014729">
    <property type="entry name" value="Rossmann-like_a/b/a_fold"/>
</dbReference>
<evidence type="ECO:0000256" key="2">
    <source>
        <dbReference type="ARBA" id="ARBA00013169"/>
    </source>
</evidence>
<keyword evidence="7 10" id="KW-0030">Aminoacyl-tRNA synthetase</keyword>
<evidence type="ECO:0000313" key="16">
    <source>
        <dbReference type="Proteomes" id="UP000827721"/>
    </source>
</evidence>